<dbReference type="AlphaFoldDB" id="A0A8B6GVS5"/>
<evidence type="ECO:0000256" key="1">
    <source>
        <dbReference type="SAM" id="MobiDB-lite"/>
    </source>
</evidence>
<keyword evidence="4" id="KW-1185">Reference proteome</keyword>
<comment type="caution">
    <text evidence="3">The sequence shown here is derived from an EMBL/GenBank/DDBJ whole genome shotgun (WGS) entry which is preliminary data.</text>
</comment>
<feature type="compositionally biased region" description="Low complexity" evidence="1">
    <location>
        <begin position="68"/>
        <end position="105"/>
    </location>
</feature>
<accession>A0A8B6GVS5</accession>
<dbReference type="PRINTS" id="PR01217">
    <property type="entry name" value="PRICHEXTENSN"/>
</dbReference>
<feature type="region of interest" description="Disordered" evidence="1">
    <location>
        <begin position="1"/>
        <end position="105"/>
    </location>
</feature>
<reference evidence="3" key="1">
    <citation type="submission" date="2018-11" db="EMBL/GenBank/DDBJ databases">
        <authorList>
            <person name="Alioto T."/>
            <person name="Alioto T."/>
        </authorList>
    </citation>
    <scope>NUCLEOTIDE SEQUENCE</scope>
</reference>
<feature type="domain" description="SEA" evidence="2">
    <location>
        <begin position="112"/>
        <end position="228"/>
    </location>
</feature>
<name>A0A8B6GVS5_MYTGA</name>
<organism evidence="3 4">
    <name type="scientific">Mytilus galloprovincialis</name>
    <name type="common">Mediterranean mussel</name>
    <dbReference type="NCBI Taxonomy" id="29158"/>
    <lineage>
        <taxon>Eukaryota</taxon>
        <taxon>Metazoa</taxon>
        <taxon>Spiralia</taxon>
        <taxon>Lophotrochozoa</taxon>
        <taxon>Mollusca</taxon>
        <taxon>Bivalvia</taxon>
        <taxon>Autobranchia</taxon>
        <taxon>Pteriomorphia</taxon>
        <taxon>Mytilida</taxon>
        <taxon>Mytiloidea</taxon>
        <taxon>Mytilidae</taxon>
        <taxon>Mytilinae</taxon>
        <taxon>Mytilus</taxon>
    </lineage>
</organism>
<proteinExistence type="predicted"/>
<dbReference type="OrthoDB" id="6142616at2759"/>
<feature type="compositionally biased region" description="Polar residues" evidence="1">
    <location>
        <begin position="1"/>
        <end position="65"/>
    </location>
</feature>
<evidence type="ECO:0000313" key="4">
    <source>
        <dbReference type="Proteomes" id="UP000596742"/>
    </source>
</evidence>
<protein>
    <recommendedName>
        <fullName evidence="2">SEA domain-containing protein</fullName>
    </recommendedName>
</protein>
<dbReference type="Proteomes" id="UP000596742">
    <property type="component" value="Unassembled WGS sequence"/>
</dbReference>
<gene>
    <name evidence="3" type="ORF">MGAL_10B077347</name>
</gene>
<dbReference type="SUPFAM" id="SSF82671">
    <property type="entry name" value="SEA domain"/>
    <property type="match status" value="1"/>
</dbReference>
<dbReference type="PROSITE" id="PS50024">
    <property type="entry name" value="SEA"/>
    <property type="match status" value="1"/>
</dbReference>
<evidence type="ECO:0000313" key="3">
    <source>
        <dbReference type="EMBL" id="VDI70163.1"/>
    </source>
</evidence>
<sequence>APYKSNNKLLRPKVTTQAPTPKSNNQQAPYTKRTTQAPTPKVTTQAPTPKVTTQAPTPKVTTQAPTPKVTTQAPTQKVTTQAPTPTVTTQAPTPKVTTQAPAPKATAKRVDLGAVVPINLKISFNENFTGDLGNSQSGAYMEKEKTVKNSLRKVYENVTGFHSITIKRFIEGSIIAVFAVNIRLFRADTNSTQIGIELKEKTKKLSENGSLGDVPLTEDYIKDYTFNILDNGMHHS</sequence>
<dbReference type="EMBL" id="UYJE01009113">
    <property type="protein sequence ID" value="VDI70163.1"/>
    <property type="molecule type" value="Genomic_DNA"/>
</dbReference>
<evidence type="ECO:0000259" key="2">
    <source>
        <dbReference type="PROSITE" id="PS50024"/>
    </source>
</evidence>
<dbReference type="Pfam" id="PF01390">
    <property type="entry name" value="SEA"/>
    <property type="match status" value="1"/>
</dbReference>
<feature type="non-terminal residue" evidence="3">
    <location>
        <position position="1"/>
    </location>
</feature>
<dbReference type="InterPro" id="IPR000082">
    <property type="entry name" value="SEA_dom"/>
</dbReference>
<dbReference type="InterPro" id="IPR036364">
    <property type="entry name" value="SEA_dom_sf"/>
</dbReference>